<comment type="similarity">
    <text evidence="1">Belongs to the TfdA dioxygenase family.</text>
</comment>
<evidence type="ECO:0000256" key="5">
    <source>
        <dbReference type="ARBA" id="ARBA00023004"/>
    </source>
</evidence>
<evidence type="ECO:0000313" key="7">
    <source>
        <dbReference type="EMBL" id="MDF2094862.1"/>
    </source>
</evidence>
<comment type="caution">
    <text evidence="7">The sequence shown here is derived from an EMBL/GenBank/DDBJ whole genome shotgun (WGS) entry which is preliminary data.</text>
</comment>
<dbReference type="InterPro" id="IPR042098">
    <property type="entry name" value="TauD-like_sf"/>
</dbReference>
<proteinExistence type="inferred from homology"/>
<keyword evidence="3 7" id="KW-0223">Dioxygenase</keyword>
<name>A0ABT5YIT9_9PROT</name>
<evidence type="ECO:0000313" key="8">
    <source>
        <dbReference type="Proteomes" id="UP001215503"/>
    </source>
</evidence>
<protein>
    <submittedName>
        <fullName evidence="7">TauD/TfdA family dioxygenase</fullName>
    </submittedName>
</protein>
<evidence type="ECO:0000256" key="4">
    <source>
        <dbReference type="ARBA" id="ARBA00023002"/>
    </source>
</evidence>
<dbReference type="Gene3D" id="3.60.130.10">
    <property type="entry name" value="Clavaminate synthase-like"/>
    <property type="match status" value="1"/>
</dbReference>
<accession>A0ABT5YIT9</accession>
<dbReference type="Proteomes" id="UP001215503">
    <property type="component" value="Unassembled WGS sequence"/>
</dbReference>
<keyword evidence="8" id="KW-1185">Reference proteome</keyword>
<dbReference type="GO" id="GO:0051213">
    <property type="term" value="F:dioxygenase activity"/>
    <property type="evidence" value="ECO:0007669"/>
    <property type="project" value="UniProtKB-KW"/>
</dbReference>
<reference evidence="7 8" key="1">
    <citation type="submission" date="2023-03" db="EMBL/GenBank/DDBJ databases">
        <title>Fodinicurvata sp. CAU 1616 isolated from sea sendiment.</title>
        <authorList>
            <person name="Kim W."/>
        </authorList>
    </citation>
    <scope>NUCLEOTIDE SEQUENCE [LARGE SCALE GENOMIC DNA]</scope>
    <source>
        <strain evidence="7 8">CAU 1616</strain>
    </source>
</reference>
<sequence>MAARFTLKPLDDALGAEITGLDLSRPLDDALVGELREALQEHHVLCFRRQELTEEQQVEMSTRFGPLEAFPEADKTKKAPTIYNVANVAATGESLPETDHRVVFQKVNARWHTDSSYRYIPSYASLLYGIEVLPDEAEGGRTGFANMLAAYDALPEETKELIEPLQMVHYYEFGRRLFPSLPPITQHEKEQIPPVSHPLVRIHPDRGNRRSLFMTANSGNEISGMTLEEGQALHRQLVEHLSQPQFCYFHKWQQGDLVMWDNRVTLHRAEAYDMGRYRRVFRRTTLAGDGPILGPFSNAVRKKLRSAA</sequence>
<gene>
    <name evidence="7" type="ORF">P2G67_02590</name>
</gene>
<organism evidence="7 8">
    <name type="scientific">Aquibaculum arenosum</name>
    <dbReference type="NCBI Taxonomy" id="3032591"/>
    <lineage>
        <taxon>Bacteria</taxon>
        <taxon>Pseudomonadati</taxon>
        <taxon>Pseudomonadota</taxon>
        <taxon>Alphaproteobacteria</taxon>
        <taxon>Rhodospirillales</taxon>
        <taxon>Rhodovibrionaceae</taxon>
        <taxon>Aquibaculum</taxon>
    </lineage>
</organism>
<dbReference type="SUPFAM" id="SSF51197">
    <property type="entry name" value="Clavaminate synthase-like"/>
    <property type="match status" value="1"/>
</dbReference>
<evidence type="ECO:0000256" key="2">
    <source>
        <dbReference type="ARBA" id="ARBA00022723"/>
    </source>
</evidence>
<keyword evidence="2" id="KW-0479">Metal-binding</keyword>
<keyword evidence="5" id="KW-0408">Iron</keyword>
<dbReference type="EMBL" id="JARHUD010000001">
    <property type="protein sequence ID" value="MDF2094862.1"/>
    <property type="molecule type" value="Genomic_DNA"/>
</dbReference>
<dbReference type="PANTHER" id="PTHR43779">
    <property type="entry name" value="DIOXYGENASE RV0097-RELATED"/>
    <property type="match status" value="1"/>
</dbReference>
<dbReference type="Pfam" id="PF02668">
    <property type="entry name" value="TauD"/>
    <property type="match status" value="1"/>
</dbReference>
<evidence type="ECO:0000259" key="6">
    <source>
        <dbReference type="Pfam" id="PF02668"/>
    </source>
</evidence>
<keyword evidence="4" id="KW-0560">Oxidoreductase</keyword>
<dbReference type="PANTHER" id="PTHR43779:SF3">
    <property type="entry name" value="(3R)-3-[(CARBOXYMETHYL)AMINO]FATTY ACID OXYGENASE_DECARBOXYLASE"/>
    <property type="match status" value="1"/>
</dbReference>
<evidence type="ECO:0000256" key="3">
    <source>
        <dbReference type="ARBA" id="ARBA00022964"/>
    </source>
</evidence>
<dbReference type="RefSeq" id="WP_275819723.1">
    <property type="nucleotide sequence ID" value="NZ_JARHUD010000001.1"/>
</dbReference>
<dbReference type="InterPro" id="IPR003819">
    <property type="entry name" value="TauD/TfdA-like"/>
</dbReference>
<evidence type="ECO:0000256" key="1">
    <source>
        <dbReference type="ARBA" id="ARBA00005896"/>
    </source>
</evidence>
<dbReference type="InterPro" id="IPR051178">
    <property type="entry name" value="TfdA_dioxygenase"/>
</dbReference>
<feature type="domain" description="TauD/TfdA-like" evidence="6">
    <location>
        <begin position="7"/>
        <end position="284"/>
    </location>
</feature>